<protein>
    <recommendedName>
        <fullName evidence="5">Secreted protein</fullName>
    </recommendedName>
</protein>
<keyword evidence="2" id="KW-0732">Signal</keyword>
<feature type="region of interest" description="Disordered" evidence="1">
    <location>
        <begin position="207"/>
        <end position="247"/>
    </location>
</feature>
<accession>A0A1T5JDW1</accession>
<name>A0A1T5JDW1_9MICO</name>
<evidence type="ECO:0000313" key="3">
    <source>
        <dbReference type="EMBL" id="SKC49579.1"/>
    </source>
</evidence>
<keyword evidence="4" id="KW-1185">Reference proteome</keyword>
<dbReference type="OrthoDB" id="4932178at2"/>
<evidence type="ECO:0000256" key="1">
    <source>
        <dbReference type="SAM" id="MobiDB-lite"/>
    </source>
</evidence>
<sequence length="247" mass="26306">MTNVQSTPTKTRTRRSIGIASAALSAGILGAVMGVTPANAADAPGFSGEELQQLCSGETISKDGGVFRSANCTYKPSGDVQQFMRWKSVPDTKVSACDGQSNQTKRLQMQTVTFSQSWTVGGSAGLDIKDIFSIGVESSYTETSTTATANTDEIVANSGQTNFATLGEPFVREAGPIEVVVERENRIGLTTGQVVSVWEDAGTQSLNDVQRDVPDPTRMGESGRGEAPCGETNRVPEDPNQWYDYFG</sequence>
<feature type="chain" id="PRO_5012233835" description="Secreted protein" evidence="2">
    <location>
        <begin position="41"/>
        <end position="247"/>
    </location>
</feature>
<evidence type="ECO:0008006" key="5">
    <source>
        <dbReference type="Google" id="ProtNLM"/>
    </source>
</evidence>
<dbReference type="EMBL" id="FUZP01000001">
    <property type="protein sequence ID" value="SKC49579.1"/>
    <property type="molecule type" value="Genomic_DNA"/>
</dbReference>
<gene>
    <name evidence="3" type="ORF">SAMN06309945_1454</name>
</gene>
<reference evidence="3 4" key="1">
    <citation type="submission" date="2017-02" db="EMBL/GenBank/DDBJ databases">
        <authorList>
            <person name="Peterson S.W."/>
        </authorList>
    </citation>
    <scope>NUCLEOTIDE SEQUENCE [LARGE SCALE GENOMIC DNA]</scope>
    <source>
        <strain evidence="3 4">VKM Ac-2059</strain>
    </source>
</reference>
<dbReference type="Proteomes" id="UP000190857">
    <property type="component" value="Unassembled WGS sequence"/>
</dbReference>
<evidence type="ECO:0000256" key="2">
    <source>
        <dbReference type="SAM" id="SignalP"/>
    </source>
</evidence>
<evidence type="ECO:0000313" key="4">
    <source>
        <dbReference type="Proteomes" id="UP000190857"/>
    </source>
</evidence>
<proteinExistence type="predicted"/>
<feature type="signal peptide" evidence="2">
    <location>
        <begin position="1"/>
        <end position="40"/>
    </location>
</feature>
<dbReference type="AlphaFoldDB" id="A0A1T5JDW1"/>
<organism evidence="3 4">
    <name type="scientific">Okibacterium fritillariae</name>
    <dbReference type="NCBI Taxonomy" id="123320"/>
    <lineage>
        <taxon>Bacteria</taxon>
        <taxon>Bacillati</taxon>
        <taxon>Actinomycetota</taxon>
        <taxon>Actinomycetes</taxon>
        <taxon>Micrococcales</taxon>
        <taxon>Microbacteriaceae</taxon>
        <taxon>Okibacterium</taxon>
    </lineage>
</organism>
<dbReference type="RefSeq" id="WP_079727481.1">
    <property type="nucleotide sequence ID" value="NZ_FUZP01000001.1"/>
</dbReference>